<reference evidence="2" key="1">
    <citation type="journal article" date="2020" name="G3 (Bethesda)">
        <title>High-Quality Assemblies for Three Invasive Social Wasps from the &lt;i&gt;Vespula&lt;/i&gt; Genus.</title>
        <authorList>
            <person name="Harrop T.W.R."/>
            <person name="Guhlin J."/>
            <person name="McLaughlin G.M."/>
            <person name="Permina E."/>
            <person name="Stockwell P."/>
            <person name="Gilligan J."/>
            <person name="Le Lec M.F."/>
            <person name="Gruber M.A.M."/>
            <person name="Quinn O."/>
            <person name="Lovegrove M."/>
            <person name="Duncan E.J."/>
            <person name="Remnant E.J."/>
            <person name="Van Eeckhoven J."/>
            <person name="Graham B."/>
            <person name="Knapp R.A."/>
            <person name="Langford K.W."/>
            <person name="Kronenberg Z."/>
            <person name="Press M.O."/>
            <person name="Eacker S.M."/>
            <person name="Wilson-Rankin E.E."/>
            <person name="Purcell J."/>
            <person name="Lester P.J."/>
            <person name="Dearden P.K."/>
        </authorList>
    </citation>
    <scope>NUCLEOTIDE SEQUENCE</scope>
    <source>
        <strain evidence="2">Volc-1</strain>
    </source>
</reference>
<evidence type="ECO:0000256" key="1">
    <source>
        <dbReference type="SAM" id="MobiDB-lite"/>
    </source>
</evidence>
<accession>A0A834NQ83</accession>
<organism evidence="2 3">
    <name type="scientific">Vespula pensylvanica</name>
    <name type="common">Western yellow jacket</name>
    <name type="synonym">Wasp</name>
    <dbReference type="NCBI Taxonomy" id="30213"/>
    <lineage>
        <taxon>Eukaryota</taxon>
        <taxon>Metazoa</taxon>
        <taxon>Ecdysozoa</taxon>
        <taxon>Arthropoda</taxon>
        <taxon>Hexapoda</taxon>
        <taxon>Insecta</taxon>
        <taxon>Pterygota</taxon>
        <taxon>Neoptera</taxon>
        <taxon>Endopterygota</taxon>
        <taxon>Hymenoptera</taxon>
        <taxon>Apocrita</taxon>
        <taxon>Aculeata</taxon>
        <taxon>Vespoidea</taxon>
        <taxon>Vespidae</taxon>
        <taxon>Vespinae</taxon>
        <taxon>Vespula</taxon>
    </lineage>
</organism>
<evidence type="ECO:0000313" key="2">
    <source>
        <dbReference type="EMBL" id="KAF7415532.1"/>
    </source>
</evidence>
<dbReference type="Proteomes" id="UP000600918">
    <property type="component" value="Unassembled WGS sequence"/>
</dbReference>
<feature type="region of interest" description="Disordered" evidence="1">
    <location>
        <begin position="71"/>
        <end position="90"/>
    </location>
</feature>
<evidence type="ECO:0000313" key="3">
    <source>
        <dbReference type="Proteomes" id="UP000600918"/>
    </source>
</evidence>
<sequence>MQQEDPMCVGSVLRRQLPSPVARFVLHKPMYQKYGLAISKYDGGRRLDALLPVREERVTIEKFGYQPRTVVSSGAQADQRNASNSRKELP</sequence>
<name>A0A834NQ83_VESPE</name>
<gene>
    <name evidence="2" type="ORF">H0235_012124</name>
</gene>
<comment type="caution">
    <text evidence="2">The sequence shown here is derived from an EMBL/GenBank/DDBJ whole genome shotgun (WGS) entry which is preliminary data.</text>
</comment>
<proteinExistence type="predicted"/>
<feature type="compositionally biased region" description="Polar residues" evidence="1">
    <location>
        <begin position="71"/>
        <end position="84"/>
    </location>
</feature>
<keyword evidence="3" id="KW-1185">Reference proteome</keyword>
<protein>
    <submittedName>
        <fullName evidence="2">Uncharacterized protein</fullName>
    </submittedName>
</protein>
<dbReference type="EMBL" id="JACSDY010000011">
    <property type="protein sequence ID" value="KAF7415532.1"/>
    <property type="molecule type" value="Genomic_DNA"/>
</dbReference>
<dbReference type="AlphaFoldDB" id="A0A834NQ83"/>